<feature type="region of interest" description="Disordered" evidence="1">
    <location>
        <begin position="24"/>
        <end position="51"/>
    </location>
</feature>
<feature type="compositionally biased region" description="Polar residues" evidence="1">
    <location>
        <begin position="183"/>
        <end position="199"/>
    </location>
</feature>
<accession>A0AAD4U977</accession>
<keyword evidence="3" id="KW-1185">Reference proteome</keyword>
<comment type="caution">
    <text evidence="2">The sequence shown here is derived from an EMBL/GenBank/DDBJ whole genome shotgun (WGS) entry which is preliminary data.</text>
</comment>
<dbReference type="AlphaFoldDB" id="A0AAD4U977"/>
<dbReference type="Proteomes" id="UP001214576">
    <property type="component" value="Unassembled WGS sequence"/>
</dbReference>
<organism evidence="2 3">
    <name type="scientific">Ovis ammon polii</name>
    <dbReference type="NCBI Taxonomy" id="230172"/>
    <lineage>
        <taxon>Eukaryota</taxon>
        <taxon>Metazoa</taxon>
        <taxon>Chordata</taxon>
        <taxon>Craniata</taxon>
        <taxon>Vertebrata</taxon>
        <taxon>Euteleostomi</taxon>
        <taxon>Mammalia</taxon>
        <taxon>Eutheria</taxon>
        <taxon>Laurasiatheria</taxon>
        <taxon>Artiodactyla</taxon>
        <taxon>Ruminantia</taxon>
        <taxon>Pecora</taxon>
        <taxon>Bovidae</taxon>
        <taxon>Caprinae</taxon>
        <taxon>Ovis</taxon>
    </lineage>
</organism>
<evidence type="ECO:0000313" key="2">
    <source>
        <dbReference type="EMBL" id="KAI4539910.1"/>
    </source>
</evidence>
<reference evidence="2" key="1">
    <citation type="submission" date="2022-03" db="EMBL/GenBank/DDBJ databases">
        <title>Genomic analyses of argali, domestic sheep and their hybrids provide insights into chromosomal evolution, heterosis and genetic basis of agronomic traits.</title>
        <authorList>
            <person name="Li M."/>
        </authorList>
    </citation>
    <scope>NUCLEOTIDE SEQUENCE</scope>
    <source>
        <strain evidence="2">CAU-MHL-2022a</strain>
        <tissue evidence="2">Skin</tissue>
    </source>
</reference>
<feature type="region of interest" description="Disordered" evidence="1">
    <location>
        <begin position="129"/>
        <end position="205"/>
    </location>
</feature>
<protein>
    <submittedName>
        <fullName evidence="2">Uncharacterized protein</fullName>
    </submittedName>
</protein>
<evidence type="ECO:0000256" key="1">
    <source>
        <dbReference type="SAM" id="MobiDB-lite"/>
    </source>
</evidence>
<proteinExistence type="predicted"/>
<sequence>MHGKGDCLRATVKPAAQGRRLCAREDQLLHQGRRPKTEPSKARGPDTKEDNILETATHTRWKTQNARVRGNDPETRTNCPVPRENILHDFHLLLKTKTCSPDFSPLTFTRVASDLYMGRVSFICTSGASQGRESAPFQLQPSEVSTLRTDPLPGRLQRTGDWRGRTRNGRPGKRAREDLDQRASYSQPDLRQGHQSGITQEAEWL</sequence>
<name>A0AAD4U977_OVIAM</name>
<feature type="compositionally biased region" description="Basic and acidic residues" evidence="1">
    <location>
        <begin position="35"/>
        <end position="51"/>
    </location>
</feature>
<dbReference type="EMBL" id="JAKZEL010000010">
    <property type="protein sequence ID" value="KAI4539910.1"/>
    <property type="molecule type" value="Genomic_DNA"/>
</dbReference>
<gene>
    <name evidence="2" type="ORF">MG293_010305</name>
</gene>
<evidence type="ECO:0000313" key="3">
    <source>
        <dbReference type="Proteomes" id="UP001214576"/>
    </source>
</evidence>
<feature type="compositionally biased region" description="Polar residues" evidence="1">
    <location>
        <begin position="129"/>
        <end position="148"/>
    </location>
</feature>